<feature type="transmembrane region" description="Helical" evidence="4">
    <location>
        <begin position="12"/>
        <end position="31"/>
    </location>
</feature>
<dbReference type="PANTHER" id="PTHR43630:SF1">
    <property type="entry name" value="POLY-BETA-1,6-N-ACETYL-D-GLUCOSAMINE SYNTHASE"/>
    <property type="match status" value="1"/>
</dbReference>
<evidence type="ECO:0000313" key="6">
    <source>
        <dbReference type="Proteomes" id="UP001442364"/>
    </source>
</evidence>
<keyword evidence="4" id="KW-0812">Transmembrane</keyword>
<organism evidence="5 6">
    <name type="scientific">[Lactobacillus] rogosae</name>
    <dbReference type="NCBI Taxonomy" id="706562"/>
    <lineage>
        <taxon>Bacteria</taxon>
        <taxon>Bacillati</taxon>
        <taxon>Bacillota</taxon>
        <taxon>Clostridia</taxon>
        <taxon>Lachnospirales</taxon>
        <taxon>Lachnospiraceae</taxon>
        <taxon>Lachnospira</taxon>
    </lineage>
</organism>
<accession>A0ABV1BSR7</accession>
<evidence type="ECO:0000256" key="4">
    <source>
        <dbReference type="SAM" id="Phobius"/>
    </source>
</evidence>
<comment type="caution">
    <text evidence="5">The sequence shown here is derived from an EMBL/GenBank/DDBJ whole genome shotgun (WGS) entry which is preliminary data.</text>
</comment>
<keyword evidence="2" id="KW-0328">Glycosyltransferase</keyword>
<dbReference type="Proteomes" id="UP001442364">
    <property type="component" value="Unassembled WGS sequence"/>
</dbReference>
<dbReference type="SUPFAM" id="SSF53448">
    <property type="entry name" value="Nucleotide-diphospho-sugar transferases"/>
    <property type="match status" value="1"/>
</dbReference>
<feature type="transmembrane region" description="Helical" evidence="4">
    <location>
        <begin position="303"/>
        <end position="329"/>
    </location>
</feature>
<reference evidence="5 6" key="1">
    <citation type="submission" date="2024-03" db="EMBL/GenBank/DDBJ databases">
        <title>Human intestinal bacterial collection.</title>
        <authorList>
            <person name="Pauvert C."/>
            <person name="Hitch T.C.A."/>
            <person name="Clavel T."/>
        </authorList>
    </citation>
    <scope>NUCLEOTIDE SEQUENCE [LARGE SCALE GENOMIC DNA]</scope>
    <source>
        <strain evidence="5 6">CLA-AA-H255</strain>
    </source>
</reference>
<dbReference type="Gene3D" id="3.90.550.10">
    <property type="entry name" value="Spore Coat Polysaccharide Biosynthesis Protein SpsA, Chain A"/>
    <property type="match status" value="1"/>
</dbReference>
<keyword evidence="4" id="KW-0472">Membrane</keyword>
<feature type="transmembrane region" description="Helical" evidence="4">
    <location>
        <begin position="349"/>
        <end position="371"/>
    </location>
</feature>
<keyword evidence="4" id="KW-1133">Transmembrane helix</keyword>
<proteinExistence type="inferred from homology"/>
<keyword evidence="6" id="KW-1185">Reference proteome</keyword>
<evidence type="ECO:0000256" key="2">
    <source>
        <dbReference type="ARBA" id="ARBA00022676"/>
    </source>
</evidence>
<sequence>MKIVSDINAFVYIVLTIFYCYQGIYVIIALLGKKKKKNYNTEAKTLHKYAFIIAARNENAVIGNLIDSIKNQNYPSELIDVIVVADNCTDNTAEISRQHGAIVYERFNNILIGKGYAMDYVFNKICEERGDYTCYDGYFVFDADNIIDVNYVREMNKVFDSGYKVVTSYRNSKNYDTNWITAGYSLWFIREAKYLNNPRMMIKTSCAVSGTGYLVDSSIIKKNHGWKCNLLTEDIEFTVTNILDGEKVGYCEDAMFYDEQPTTFKQSWNQRMRWTKGFYQVLFKYGRDLFRTMFKEKRMFVSCYDMIMTLAPATLFTLGTILLNVIILLCGGLNPTLFKQIAGPTVQAILLGFFNFYMMLLVIGLITLITEWKKILAPARKKIMYLFSFPLFIATYIPISIVALFKKVEWKPIPHTVVKTIDDLSMTQYKQ</sequence>
<comment type="similarity">
    <text evidence="1">Belongs to the glycosyltransferase 2 family.</text>
</comment>
<dbReference type="EMBL" id="JBBMER010000001">
    <property type="protein sequence ID" value="MEQ2378519.1"/>
    <property type="molecule type" value="Genomic_DNA"/>
</dbReference>
<feature type="transmembrane region" description="Helical" evidence="4">
    <location>
        <begin position="383"/>
        <end position="405"/>
    </location>
</feature>
<keyword evidence="3" id="KW-0808">Transferase</keyword>
<dbReference type="Pfam" id="PF13641">
    <property type="entry name" value="Glyco_tranf_2_3"/>
    <property type="match status" value="1"/>
</dbReference>
<dbReference type="CDD" id="cd06438">
    <property type="entry name" value="EpsO_like"/>
    <property type="match status" value="1"/>
</dbReference>
<protein>
    <submittedName>
        <fullName evidence="5">Glycosyltransferase family 2 protein</fullName>
    </submittedName>
</protein>
<dbReference type="InterPro" id="IPR029044">
    <property type="entry name" value="Nucleotide-diphossugar_trans"/>
</dbReference>
<evidence type="ECO:0000256" key="1">
    <source>
        <dbReference type="ARBA" id="ARBA00006739"/>
    </source>
</evidence>
<evidence type="ECO:0000313" key="5">
    <source>
        <dbReference type="EMBL" id="MEQ2378519.1"/>
    </source>
</evidence>
<dbReference type="RefSeq" id="WP_022501836.1">
    <property type="nucleotide sequence ID" value="NZ_DAWCMB010000182.1"/>
</dbReference>
<gene>
    <name evidence="5" type="ORF">WMO14_01285</name>
</gene>
<evidence type="ECO:0000256" key="3">
    <source>
        <dbReference type="ARBA" id="ARBA00022679"/>
    </source>
</evidence>
<dbReference type="PANTHER" id="PTHR43630">
    <property type="entry name" value="POLY-BETA-1,6-N-ACETYL-D-GLUCOSAMINE SYNTHASE"/>
    <property type="match status" value="1"/>
</dbReference>
<name>A0ABV1BSR7_9FIRM</name>